<organism evidence="2 3">
    <name type="scientific">Bilophila wadsworthia (strain 3_1_6)</name>
    <dbReference type="NCBI Taxonomy" id="563192"/>
    <lineage>
        <taxon>Bacteria</taxon>
        <taxon>Pseudomonadati</taxon>
        <taxon>Thermodesulfobacteriota</taxon>
        <taxon>Desulfovibrionia</taxon>
        <taxon>Desulfovibrionales</taxon>
        <taxon>Desulfovibrionaceae</taxon>
        <taxon>Bilophila</taxon>
    </lineage>
</organism>
<feature type="compositionally biased region" description="Low complexity" evidence="1">
    <location>
        <begin position="73"/>
        <end position="82"/>
    </location>
</feature>
<protein>
    <recommendedName>
        <fullName evidence="4">Capsid assembly protein</fullName>
    </recommendedName>
</protein>
<keyword evidence="3" id="KW-1185">Reference proteome</keyword>
<evidence type="ECO:0000256" key="1">
    <source>
        <dbReference type="SAM" id="MobiDB-lite"/>
    </source>
</evidence>
<dbReference type="Pfam" id="PF05396">
    <property type="entry name" value="Phage_T7_Capsid"/>
    <property type="match status" value="1"/>
</dbReference>
<reference evidence="2 3" key="2">
    <citation type="submission" date="2013-04" db="EMBL/GenBank/DDBJ databases">
        <title>The Genome Sequence of Bilophila wadsworthia 3_1_6.</title>
        <authorList>
            <consortium name="The Broad Institute Genomics Platform"/>
            <person name="Earl A."/>
            <person name="Ward D."/>
            <person name="Feldgarden M."/>
            <person name="Gevers D."/>
            <person name="Sibley C."/>
            <person name="Strauss J."/>
            <person name="Allen-Vercoe E."/>
            <person name="Walker B."/>
            <person name="Young S."/>
            <person name="Zeng Q."/>
            <person name="Gargeya S."/>
            <person name="Fitzgerald M."/>
            <person name="Haas B."/>
            <person name="Abouelleil A."/>
            <person name="Allen A.W."/>
            <person name="Alvarado L."/>
            <person name="Arachchi H.M."/>
            <person name="Berlin A.M."/>
            <person name="Chapman S.B."/>
            <person name="Gainer-Dewar J."/>
            <person name="Goldberg J."/>
            <person name="Griggs A."/>
            <person name="Gujja S."/>
            <person name="Hansen M."/>
            <person name="Howarth C."/>
            <person name="Imamovic A."/>
            <person name="Ireland A."/>
            <person name="Larimer J."/>
            <person name="McCowan C."/>
            <person name="Murphy C."/>
            <person name="Pearson M."/>
            <person name="Poon T.W."/>
            <person name="Priest M."/>
            <person name="Roberts A."/>
            <person name="Saif S."/>
            <person name="Shea T."/>
            <person name="Sisk P."/>
            <person name="Sykes S."/>
            <person name="Wortman J."/>
            <person name="Nusbaum C."/>
            <person name="Birren B."/>
        </authorList>
    </citation>
    <scope>NUCLEOTIDE SEQUENCE [LARGE SCALE GENOMIC DNA]</scope>
    <source>
        <strain evidence="2 3">3_1_6</strain>
    </source>
</reference>
<comment type="caution">
    <text evidence="2">The sequence shown here is derived from an EMBL/GenBank/DDBJ whole genome shotgun (WGS) entry which is preliminary data.</text>
</comment>
<dbReference type="Proteomes" id="UP000006034">
    <property type="component" value="Unassembled WGS sequence"/>
</dbReference>
<evidence type="ECO:0000313" key="3">
    <source>
        <dbReference type="Proteomes" id="UP000006034"/>
    </source>
</evidence>
<dbReference type="eggNOG" id="ENOG5032UY2">
    <property type="taxonomic scope" value="Bacteria"/>
</dbReference>
<dbReference type="STRING" id="563192.HMPREF0179_03440"/>
<reference evidence="2 3" key="1">
    <citation type="submission" date="2010-10" db="EMBL/GenBank/DDBJ databases">
        <authorList>
            <consortium name="The Broad Institute Genome Sequencing Platform"/>
            <person name="Ward D."/>
            <person name="Earl A."/>
            <person name="Feldgarden M."/>
            <person name="Young S.K."/>
            <person name="Gargeya S."/>
            <person name="Zeng Q."/>
            <person name="Alvarado L."/>
            <person name="Berlin A."/>
            <person name="Bochicchio J."/>
            <person name="Chapman S.B."/>
            <person name="Chen Z."/>
            <person name="Freedman E."/>
            <person name="Gellesch M."/>
            <person name="Goldberg J."/>
            <person name="Griggs A."/>
            <person name="Gujja S."/>
            <person name="Heilman E."/>
            <person name="Heiman D."/>
            <person name="Howarth C."/>
            <person name="Mehta T."/>
            <person name="Neiman D."/>
            <person name="Pearson M."/>
            <person name="Roberts A."/>
            <person name="Saif S."/>
            <person name="Shea T."/>
            <person name="Shenoy N."/>
            <person name="Sisk P."/>
            <person name="Stolte C."/>
            <person name="Sykes S."/>
            <person name="White J."/>
            <person name="Yandava C."/>
            <person name="Allen-Vercoe E."/>
            <person name="Sibley C."/>
            <person name="Ambrose C.E."/>
            <person name="Strauss J."/>
            <person name="Daigneault M."/>
            <person name="Haas B."/>
            <person name="Nusbaum C."/>
            <person name="Birren B."/>
        </authorList>
    </citation>
    <scope>NUCLEOTIDE SEQUENCE [LARGE SCALE GENOMIC DNA]</scope>
    <source>
        <strain evidence="2 3">3_1_6</strain>
    </source>
</reference>
<name>E5YB67_BILW3</name>
<dbReference type="HOGENOM" id="CLU_088158_0_0_7"/>
<sequence>MEDASKNLTVEVPVTETGPDAPTTTTTTATDSPRRYAGEFDTVEELEAKYQELLKTTTTAAPSGEPGDGEGGDPNSNDPDGSPTDDKEKEFASASRDDAEKALSGKGLDIAEFEREFDATGGLSEESYAKLEQAGLGKDVVDSYIAGRTALLNSFISEVKGLAGGEDGYRAVTEWADKGGLTDAEKESYNRVMNSGDKALIKLAVSGLVAKYREEEGAAPELVTGKASSARREPSDTFDSTEQVIAAMKDPRYGRDPAYTRAVERKVARSRVFGG</sequence>
<proteinExistence type="predicted"/>
<dbReference type="OrthoDB" id="5465466at2"/>
<dbReference type="InterPro" id="IPR008768">
    <property type="entry name" value="Gp9-like"/>
</dbReference>
<dbReference type="EMBL" id="ADCP02000001">
    <property type="protein sequence ID" value="EFV42763.1"/>
    <property type="molecule type" value="Genomic_DNA"/>
</dbReference>
<feature type="compositionally biased region" description="Basic and acidic residues" evidence="1">
    <location>
        <begin position="84"/>
        <end position="103"/>
    </location>
</feature>
<evidence type="ECO:0000313" key="2">
    <source>
        <dbReference type="EMBL" id="EFV42763.1"/>
    </source>
</evidence>
<dbReference type="GeneID" id="78085018"/>
<evidence type="ECO:0008006" key="4">
    <source>
        <dbReference type="Google" id="ProtNLM"/>
    </source>
</evidence>
<accession>E5YB67</accession>
<dbReference type="RefSeq" id="WP_005030280.1">
    <property type="nucleotide sequence ID" value="NZ_KE150238.1"/>
</dbReference>
<feature type="region of interest" description="Disordered" evidence="1">
    <location>
        <begin position="1"/>
        <end position="107"/>
    </location>
</feature>
<dbReference type="AlphaFoldDB" id="E5YB67"/>
<gene>
    <name evidence="2" type="ORF">HMPREF0179_03440</name>
</gene>
<feature type="compositionally biased region" description="Low complexity" evidence="1">
    <location>
        <begin position="15"/>
        <end position="31"/>
    </location>
</feature>